<evidence type="ECO:0000313" key="1">
    <source>
        <dbReference type="EMBL" id="THD71835.1"/>
    </source>
</evidence>
<dbReference type="AlphaFoldDB" id="A0A4S3M6S1"/>
<reference evidence="1 2" key="1">
    <citation type="submission" date="2019-04" db="EMBL/GenBank/DDBJ databases">
        <title>Draft genome sequence of Youngimonas vesicularis.</title>
        <authorList>
            <person name="Hameed A."/>
        </authorList>
    </citation>
    <scope>NUCLEOTIDE SEQUENCE [LARGE SCALE GENOMIC DNA]</scope>
    <source>
        <strain evidence="1 2">CC-AMW-E</strain>
    </source>
</reference>
<dbReference type="RefSeq" id="WP_136340480.1">
    <property type="nucleotide sequence ID" value="NZ_SSMD01000010.1"/>
</dbReference>
<sequence length="72" mass="7698">MIWVMIVVSCLAGDDQPVCTSGISQSRYAHFTDCEDAAVRTHDHIRAIADARGQSVLLLDTRCLALSPGAPA</sequence>
<proteinExistence type="predicted"/>
<name>A0A4S3M6S1_9RHOB</name>
<keyword evidence="2" id="KW-1185">Reference proteome</keyword>
<dbReference type="Proteomes" id="UP000306113">
    <property type="component" value="Unassembled WGS sequence"/>
</dbReference>
<accession>A0A4S3M6S1</accession>
<organism evidence="1 2">
    <name type="scientific">Thalassobius vesicularis</name>
    <dbReference type="NCBI Taxonomy" id="1294297"/>
    <lineage>
        <taxon>Bacteria</taxon>
        <taxon>Pseudomonadati</taxon>
        <taxon>Pseudomonadota</taxon>
        <taxon>Alphaproteobacteria</taxon>
        <taxon>Rhodobacterales</taxon>
        <taxon>Roseobacteraceae</taxon>
        <taxon>Thalassovita</taxon>
    </lineage>
</organism>
<protein>
    <submittedName>
        <fullName evidence="1">Uncharacterized protein</fullName>
    </submittedName>
</protein>
<comment type="caution">
    <text evidence="1">The sequence shown here is derived from an EMBL/GenBank/DDBJ whole genome shotgun (WGS) entry which is preliminary data.</text>
</comment>
<dbReference type="EMBL" id="SSMD01000010">
    <property type="protein sequence ID" value="THD71835.1"/>
    <property type="molecule type" value="Genomic_DNA"/>
</dbReference>
<evidence type="ECO:0000313" key="2">
    <source>
        <dbReference type="Proteomes" id="UP000306113"/>
    </source>
</evidence>
<dbReference type="OrthoDB" id="7870131at2"/>
<gene>
    <name evidence="1" type="ORF">E7681_17145</name>
</gene>